<reference evidence="2" key="1">
    <citation type="submission" date="2022-06" db="EMBL/GenBank/DDBJ databases">
        <title>Uncovering the hologenomic basis of an extraordinary plant invasion.</title>
        <authorList>
            <person name="Bieker V.C."/>
            <person name="Martin M.D."/>
            <person name="Gilbert T."/>
            <person name="Hodgins K."/>
            <person name="Battlay P."/>
            <person name="Petersen B."/>
            <person name="Wilson J."/>
        </authorList>
    </citation>
    <scope>NUCLEOTIDE SEQUENCE</scope>
    <source>
        <strain evidence="2">AA19_3_7</strain>
        <tissue evidence="2">Leaf</tissue>
    </source>
</reference>
<gene>
    <name evidence="2" type="ORF">M8C21_029879</name>
</gene>
<name>A0AAD5BUM7_AMBAR</name>
<dbReference type="EMBL" id="JAMZMK010010862">
    <property type="protein sequence ID" value="KAI7729993.1"/>
    <property type="molecule type" value="Genomic_DNA"/>
</dbReference>
<evidence type="ECO:0000313" key="2">
    <source>
        <dbReference type="EMBL" id="KAI7729993.1"/>
    </source>
</evidence>
<feature type="transmembrane region" description="Helical" evidence="1">
    <location>
        <begin position="6"/>
        <end position="26"/>
    </location>
</feature>
<dbReference type="AlphaFoldDB" id="A0AAD5BUM7"/>
<dbReference type="Proteomes" id="UP001206925">
    <property type="component" value="Unassembled WGS sequence"/>
</dbReference>
<evidence type="ECO:0000256" key="1">
    <source>
        <dbReference type="SAM" id="Phobius"/>
    </source>
</evidence>
<organism evidence="2 3">
    <name type="scientific">Ambrosia artemisiifolia</name>
    <name type="common">Common ragweed</name>
    <dbReference type="NCBI Taxonomy" id="4212"/>
    <lineage>
        <taxon>Eukaryota</taxon>
        <taxon>Viridiplantae</taxon>
        <taxon>Streptophyta</taxon>
        <taxon>Embryophyta</taxon>
        <taxon>Tracheophyta</taxon>
        <taxon>Spermatophyta</taxon>
        <taxon>Magnoliopsida</taxon>
        <taxon>eudicotyledons</taxon>
        <taxon>Gunneridae</taxon>
        <taxon>Pentapetalae</taxon>
        <taxon>asterids</taxon>
        <taxon>campanulids</taxon>
        <taxon>Asterales</taxon>
        <taxon>Asteraceae</taxon>
        <taxon>Asteroideae</taxon>
        <taxon>Heliantheae alliance</taxon>
        <taxon>Heliantheae</taxon>
        <taxon>Ambrosia</taxon>
    </lineage>
</organism>
<keyword evidence="1" id="KW-0472">Membrane</keyword>
<evidence type="ECO:0000313" key="3">
    <source>
        <dbReference type="Proteomes" id="UP001206925"/>
    </source>
</evidence>
<keyword evidence="1" id="KW-1133">Transmembrane helix</keyword>
<proteinExistence type="predicted"/>
<protein>
    <submittedName>
        <fullName evidence="2">Uncharacterized protein</fullName>
    </submittedName>
</protein>
<accession>A0AAD5BUM7</accession>
<sequence>SLKVDAFPITVMFGMCSAFLFLASMLQRRLLGVAERSRQDKVRELEAEPLNI</sequence>
<comment type="caution">
    <text evidence="2">The sequence shown here is derived from an EMBL/GenBank/DDBJ whole genome shotgun (WGS) entry which is preliminary data.</text>
</comment>
<keyword evidence="3" id="KW-1185">Reference proteome</keyword>
<keyword evidence="1" id="KW-0812">Transmembrane</keyword>
<feature type="non-terminal residue" evidence="2">
    <location>
        <position position="1"/>
    </location>
</feature>